<evidence type="ECO:0000313" key="2">
    <source>
        <dbReference type="EMBL" id="KKZ72473.1"/>
    </source>
</evidence>
<dbReference type="AlphaFoldDB" id="A0A2P2GLU0"/>
<accession>A0A2P2GLU0</accession>
<gene>
    <name evidence="2" type="ORF">VO63_18085</name>
</gene>
<dbReference type="EMBL" id="LAQS01000026">
    <property type="protein sequence ID" value="KKZ72473.1"/>
    <property type="molecule type" value="Genomic_DNA"/>
</dbReference>
<reference evidence="2 3" key="1">
    <citation type="submission" date="2015-05" db="EMBL/GenBank/DDBJ databases">
        <title>Draft Genome assembly of Streptomyces showdoensis.</title>
        <authorList>
            <person name="Thapa K.K."/>
            <person name="Metsa-Ketela M."/>
        </authorList>
    </citation>
    <scope>NUCLEOTIDE SEQUENCE [LARGE SCALE GENOMIC DNA]</scope>
    <source>
        <strain evidence="2 3">ATCC 15227</strain>
    </source>
</reference>
<feature type="region of interest" description="Disordered" evidence="1">
    <location>
        <begin position="93"/>
        <end position="160"/>
    </location>
</feature>
<name>A0A2P2GLU0_STREW</name>
<keyword evidence="3" id="KW-1185">Reference proteome</keyword>
<protein>
    <recommendedName>
        <fullName evidence="4">DNA-binding protein</fullName>
    </recommendedName>
</protein>
<sequence>MDTQKTSARPSAAGLVHVNVRHTTRYTVVGNHLAQHRGLSFTAKGLALYLQSLPAGAAVGVKALAAQHPESELRVAAAMRELEKHGYVKRTRERLPSGRFLPRTISYNRPGAEPEPVRATRKPAAPTPVREGRRETPPPPQLPPPPPPPSAPPSPPVAPLAERDLPAAALLAELRVRDPRLLLGVRDIERLAPGVTAWLERGARPDAVSRTLAAGLPEDLAHPAGLLAHRLAAQLPPPTAVVSPTAAVSPTAVVSPTGRMTLTSPRSPFAECEDCGRPFRGAPAPDGLCADCRDTDTEAA</sequence>
<comment type="caution">
    <text evidence="2">The sequence shown here is derived from an EMBL/GenBank/DDBJ whole genome shotgun (WGS) entry which is preliminary data.</text>
</comment>
<evidence type="ECO:0008006" key="4">
    <source>
        <dbReference type="Google" id="ProtNLM"/>
    </source>
</evidence>
<dbReference type="OrthoDB" id="9178552at2"/>
<evidence type="ECO:0000313" key="3">
    <source>
        <dbReference type="Proteomes" id="UP000265325"/>
    </source>
</evidence>
<proteinExistence type="predicted"/>
<organism evidence="2 3">
    <name type="scientific">Streptomyces showdoensis</name>
    <dbReference type="NCBI Taxonomy" id="68268"/>
    <lineage>
        <taxon>Bacteria</taxon>
        <taxon>Bacillati</taxon>
        <taxon>Actinomycetota</taxon>
        <taxon>Actinomycetes</taxon>
        <taxon>Kitasatosporales</taxon>
        <taxon>Streptomycetaceae</taxon>
        <taxon>Streptomyces</taxon>
    </lineage>
</organism>
<dbReference type="Proteomes" id="UP000265325">
    <property type="component" value="Unassembled WGS sequence"/>
</dbReference>
<evidence type="ECO:0000256" key="1">
    <source>
        <dbReference type="SAM" id="MobiDB-lite"/>
    </source>
</evidence>
<dbReference type="RefSeq" id="WP_046908865.1">
    <property type="nucleotide sequence ID" value="NZ_BAAAXG010000026.1"/>
</dbReference>
<feature type="compositionally biased region" description="Pro residues" evidence="1">
    <location>
        <begin position="137"/>
        <end position="158"/>
    </location>
</feature>